<name>A0A327YLT0_9BACL</name>
<dbReference type="EMBL" id="QLMH01000003">
    <property type="protein sequence ID" value="RAK21372.1"/>
    <property type="molecule type" value="Genomic_DNA"/>
</dbReference>
<organism evidence="1 2">
    <name type="scientific">Paranoxybacillus vitaminiphilus</name>
    <dbReference type="NCBI Taxonomy" id="581036"/>
    <lineage>
        <taxon>Bacteria</taxon>
        <taxon>Bacillati</taxon>
        <taxon>Bacillota</taxon>
        <taxon>Bacilli</taxon>
        <taxon>Bacillales</taxon>
        <taxon>Anoxybacillaceae</taxon>
        <taxon>Paranoxybacillus</taxon>
    </lineage>
</organism>
<reference evidence="1 2" key="1">
    <citation type="submission" date="2018-06" db="EMBL/GenBank/DDBJ databases">
        <title>Genomic Encyclopedia of Type Strains, Phase III (KMG-III): the genomes of soil and plant-associated and newly described type strains.</title>
        <authorList>
            <person name="Whitman W."/>
        </authorList>
    </citation>
    <scope>NUCLEOTIDE SEQUENCE [LARGE SCALE GENOMIC DNA]</scope>
    <source>
        <strain evidence="1 2">CGMCC 1.8979</strain>
    </source>
</reference>
<dbReference type="RefSeq" id="WP_111644622.1">
    <property type="nucleotide sequence ID" value="NZ_QLMH01000003.1"/>
</dbReference>
<proteinExistence type="predicted"/>
<protein>
    <submittedName>
        <fullName evidence="1">Uncharacterized protein</fullName>
    </submittedName>
</protein>
<evidence type="ECO:0000313" key="1">
    <source>
        <dbReference type="EMBL" id="RAK21372.1"/>
    </source>
</evidence>
<sequence length="678" mass="75771">MIKTEKGSSLITVLLVALIFMTLGLAILSATIGGSLRTEIRKTDVDVIYQARKLMEEMIADLKIALKDPDPMYKIDLTKVNGRVNASFDVNLHNVIDKLEQAYKTNPIVKSLRIEVISSDIHYPEYNIDKETQFTRVLEIRLTVQDPDKKIERTFKRNVILSPTPSFLQYAIGSAGEGSNAGLEINGSPNILGNVFANDLKISQNAKFCPTNKFCTPNDEWLEIPTPYPSIFGDVYSQGRDLQPVLTADHFYNQKVPTLKNHSDFIDVNFPKTFHTQADELLQKIDGTLQYSDENFTTYFNSYITDFFSTSQPTLLPLSDDDDDADTVDLKDLPVTPMTVLKWKNPGQSMKLSNTSNLELSKPLKIDGDAILSNTRSLTIPSLIVNGDITITNYGDLEIGNLYATGDVTIANFRGNHSSSVKKGFVKNSMIIGGNLEIINYTDFQIGEENSSNDSFTASQSTGNVFVYGNTKFVTNNRPFTVRGNIITNGDLFILGNDDLNKNEDDDFIFDSVIYVNGQSFISNVNIFGADNNDKQLVLLSGEDLTITRINEFKNFPNMNEPDDFKGEVTDNTNTIKPLKAFFYTHENAKLYGVGSLFYIEGGLFARNHLEINAIRGGQAGNEEDLKRMAGDGNQPNLQTGKYSRFNVKYDKKVLLKRIDALPVVDYLQVIPDEIVME</sequence>
<gene>
    <name evidence="1" type="ORF">B0I26_103334</name>
</gene>
<dbReference type="OrthoDB" id="2349072at2"/>
<keyword evidence="2" id="KW-1185">Reference proteome</keyword>
<accession>A0A327YLT0</accession>
<dbReference type="Proteomes" id="UP000248555">
    <property type="component" value="Unassembled WGS sequence"/>
</dbReference>
<comment type="caution">
    <text evidence="1">The sequence shown here is derived from an EMBL/GenBank/DDBJ whole genome shotgun (WGS) entry which is preliminary data.</text>
</comment>
<dbReference type="AlphaFoldDB" id="A0A327YLT0"/>
<evidence type="ECO:0000313" key="2">
    <source>
        <dbReference type="Proteomes" id="UP000248555"/>
    </source>
</evidence>